<dbReference type="PROSITE" id="PS51257">
    <property type="entry name" value="PROKAR_LIPOPROTEIN"/>
    <property type="match status" value="1"/>
</dbReference>
<reference evidence="2" key="1">
    <citation type="submission" date="2024-05" db="EMBL/GenBank/DDBJ databases">
        <title>Whole-Genome Sequence of CFS9, a Potential Fish Probiotic Isolated from the Body Surface of Silurus asotus.</title>
        <authorList>
            <person name="Kojima M."/>
            <person name="Tobioka K."/>
            <person name="Yokota K."/>
            <person name="Nakatani H."/>
            <person name="Hori K."/>
            <person name="Tamaru Y."/>
            <person name="Okazaki F."/>
        </authorList>
    </citation>
    <scope>NUCLEOTIDE SEQUENCE</scope>
    <source>
        <strain evidence="2">CFS9</strain>
    </source>
</reference>
<feature type="signal peptide" evidence="1">
    <location>
        <begin position="1"/>
        <end position="19"/>
    </location>
</feature>
<gene>
    <name evidence="2" type="ORF">CFS9_30300</name>
</gene>
<evidence type="ECO:0008006" key="3">
    <source>
        <dbReference type="Google" id="ProtNLM"/>
    </source>
</evidence>
<dbReference type="RefSeq" id="WP_369615513.1">
    <property type="nucleotide sequence ID" value="NZ_AP031573.1"/>
</dbReference>
<feature type="chain" id="PRO_5043747981" description="Outer membrane protein beta-barrel domain-containing protein" evidence="1">
    <location>
        <begin position="20"/>
        <end position="182"/>
    </location>
</feature>
<sequence length="182" mass="20863">MTKINYILLVLLISCLPVASQNKGVEKDIYNLQTGFLGIWFNHEHRLLNQISLRTEIGFDGGFRGCSGCATTYALVPAIKLEPRWYYNINKRTAKNQKSNNSANFVTLGIDYHPNWFVISNHDNVFIHDQVAIIPKWGIRRNIGNSNFNYEAGIGIGRRFYLDENFSDTTADLHLRIGYTFK</sequence>
<name>A0AAT9H4K3_9FLAO</name>
<evidence type="ECO:0000313" key="2">
    <source>
        <dbReference type="EMBL" id="BFM44389.1"/>
    </source>
</evidence>
<protein>
    <recommendedName>
        <fullName evidence="3">Outer membrane protein beta-barrel domain-containing protein</fullName>
    </recommendedName>
</protein>
<dbReference type="EMBL" id="AP031573">
    <property type="protein sequence ID" value="BFM44389.1"/>
    <property type="molecule type" value="Genomic_DNA"/>
</dbReference>
<dbReference type="AlphaFoldDB" id="A0AAT9H4K3"/>
<keyword evidence="1" id="KW-0732">Signal</keyword>
<evidence type="ECO:0000256" key="1">
    <source>
        <dbReference type="SAM" id="SignalP"/>
    </source>
</evidence>
<accession>A0AAT9H4K3</accession>
<proteinExistence type="predicted"/>
<organism evidence="2">
    <name type="scientific">Flavobacterium sp. CFS9</name>
    <dbReference type="NCBI Taxonomy" id="3143118"/>
    <lineage>
        <taxon>Bacteria</taxon>
        <taxon>Pseudomonadati</taxon>
        <taxon>Bacteroidota</taxon>
        <taxon>Flavobacteriia</taxon>
        <taxon>Flavobacteriales</taxon>
        <taxon>Flavobacteriaceae</taxon>
        <taxon>Flavobacterium</taxon>
    </lineage>
</organism>